<dbReference type="PROSITE" id="PS51257">
    <property type="entry name" value="PROKAR_LIPOPROTEIN"/>
    <property type="match status" value="1"/>
</dbReference>
<proteinExistence type="predicted"/>
<gene>
    <name evidence="1" type="ORF">TL5118_03826</name>
    <name evidence="2" type="ORF">TL5120_00716</name>
</gene>
<keyword evidence="3" id="KW-1185">Reference proteome</keyword>
<reference evidence="1 3" key="1">
    <citation type="submission" date="2015-09" db="EMBL/GenBank/DDBJ databases">
        <authorList>
            <person name="Rodrigo-Torres L."/>
            <person name="Arahal D.R."/>
        </authorList>
    </citation>
    <scope>NUCLEOTIDE SEQUENCE [LARGE SCALE GENOMIC DNA]</scope>
    <source>
        <strain evidence="1 3">CECT 5118</strain>
    </source>
</reference>
<accession>A0A0P1FR06</accession>
<evidence type="ECO:0000313" key="2">
    <source>
        <dbReference type="EMBL" id="CUH70936.1"/>
    </source>
</evidence>
<sequence length="173" mass="18664">MPRALVLMMAVLAVSACSGQDRDIGLRDLRSFSGGPDEFMVLPGKDLQQPADYASLPTPTPGGSNLTDQNPLADGVEALGGRGSALAMTDGIPSSDAALVSHVSRNGVSGDIRQVLAAEDEEFRRFSSRFTKLKLVKVDRYARAYRKFTLNPSVEAKKWRQFGVLTPTSPPRN</sequence>
<reference evidence="2 4" key="2">
    <citation type="submission" date="2015-09" db="EMBL/GenBank/DDBJ databases">
        <authorList>
            <consortium name="Swine Surveillance"/>
        </authorList>
    </citation>
    <scope>NUCLEOTIDE SEQUENCE [LARGE SCALE GENOMIC DNA]</scope>
    <source>
        <strain evidence="2 4">5120</strain>
    </source>
</reference>
<evidence type="ECO:0000313" key="1">
    <source>
        <dbReference type="EMBL" id="CUH69856.1"/>
    </source>
</evidence>
<protein>
    <recommendedName>
        <fullName evidence="5">Beta-barrel assembly machine subunit BamF</fullName>
    </recommendedName>
</protein>
<dbReference type="AlphaFoldDB" id="A0A0P1FR06"/>
<dbReference type="Proteomes" id="UP000051086">
    <property type="component" value="Unassembled WGS sequence"/>
</dbReference>
<name>A0A0P1FR06_9RHOB</name>
<dbReference type="InterPro" id="IPR021395">
    <property type="entry name" value="DUF3035"/>
</dbReference>
<dbReference type="RefSeq" id="WP_058242266.1">
    <property type="nucleotide sequence ID" value="NZ_CYSB01000041.1"/>
</dbReference>
<organism evidence="2 4">
    <name type="scientific">Thalassovita autumnalis</name>
    <dbReference type="NCBI Taxonomy" id="2072972"/>
    <lineage>
        <taxon>Bacteria</taxon>
        <taxon>Pseudomonadati</taxon>
        <taxon>Pseudomonadota</taxon>
        <taxon>Alphaproteobacteria</taxon>
        <taxon>Rhodobacterales</taxon>
        <taxon>Roseobacteraceae</taxon>
        <taxon>Thalassovita</taxon>
    </lineage>
</organism>
<evidence type="ECO:0000313" key="4">
    <source>
        <dbReference type="Proteomes" id="UP000051887"/>
    </source>
</evidence>
<dbReference type="EMBL" id="CYSC01000016">
    <property type="protein sequence ID" value="CUH70936.1"/>
    <property type="molecule type" value="Genomic_DNA"/>
</dbReference>
<evidence type="ECO:0000313" key="3">
    <source>
        <dbReference type="Proteomes" id="UP000051086"/>
    </source>
</evidence>
<evidence type="ECO:0008006" key="5">
    <source>
        <dbReference type="Google" id="ProtNLM"/>
    </source>
</evidence>
<dbReference type="OrthoDB" id="7876689at2"/>
<dbReference type="EMBL" id="CYSB01000041">
    <property type="protein sequence ID" value="CUH69856.1"/>
    <property type="molecule type" value="Genomic_DNA"/>
</dbReference>
<dbReference type="Proteomes" id="UP000051887">
    <property type="component" value="Unassembled WGS sequence"/>
</dbReference>
<dbReference type="Pfam" id="PF11233">
    <property type="entry name" value="DUF3035"/>
    <property type="match status" value="1"/>
</dbReference>